<feature type="compositionally biased region" description="Low complexity" evidence="2">
    <location>
        <begin position="852"/>
        <end position="862"/>
    </location>
</feature>
<feature type="compositionally biased region" description="Basic and acidic residues" evidence="2">
    <location>
        <begin position="665"/>
        <end position="682"/>
    </location>
</feature>
<dbReference type="OrthoDB" id="332246at2759"/>
<dbReference type="GeneID" id="94434491"/>
<feature type="coiled-coil region" evidence="1">
    <location>
        <begin position="108"/>
        <end position="135"/>
    </location>
</feature>
<protein>
    <recommendedName>
        <fullName evidence="5">G-patch domain-containing protein</fullName>
    </recommendedName>
</protein>
<comment type="caution">
    <text evidence="3">The sequence shown here is derived from an EMBL/GenBank/DDBJ whole genome shotgun (WGS) entry which is preliminary data.</text>
</comment>
<proteinExistence type="predicted"/>
<feature type="coiled-coil region" evidence="1">
    <location>
        <begin position="30"/>
        <end position="64"/>
    </location>
</feature>
<feature type="compositionally biased region" description="Basic and acidic residues" evidence="2">
    <location>
        <begin position="166"/>
        <end position="178"/>
    </location>
</feature>
<reference evidence="3 4" key="1">
    <citation type="journal article" date="2017" name="Int. J. Parasitol.">
        <title>The genome of the protozoan parasite Cystoisospora suis and a reverse vaccinology approach to identify vaccine candidates.</title>
        <authorList>
            <person name="Palmieri N."/>
            <person name="Shrestha A."/>
            <person name="Ruttkowski B."/>
            <person name="Beck T."/>
            <person name="Vogl C."/>
            <person name="Tomley F."/>
            <person name="Blake D.P."/>
            <person name="Joachim A."/>
        </authorList>
    </citation>
    <scope>NUCLEOTIDE SEQUENCE [LARGE SCALE GENOMIC DNA]</scope>
    <source>
        <strain evidence="3 4">Wien I</strain>
    </source>
</reference>
<feature type="region of interest" description="Disordered" evidence="2">
    <location>
        <begin position="309"/>
        <end position="362"/>
    </location>
</feature>
<dbReference type="EMBL" id="MIGC01009981">
    <property type="protein sequence ID" value="PHJ15010.1"/>
    <property type="molecule type" value="Genomic_DNA"/>
</dbReference>
<evidence type="ECO:0008006" key="5">
    <source>
        <dbReference type="Google" id="ProtNLM"/>
    </source>
</evidence>
<feature type="compositionally biased region" description="Pro residues" evidence="2">
    <location>
        <begin position="1030"/>
        <end position="1039"/>
    </location>
</feature>
<evidence type="ECO:0000256" key="1">
    <source>
        <dbReference type="SAM" id="Coils"/>
    </source>
</evidence>
<organism evidence="3 4">
    <name type="scientific">Cystoisospora suis</name>
    <dbReference type="NCBI Taxonomy" id="483139"/>
    <lineage>
        <taxon>Eukaryota</taxon>
        <taxon>Sar</taxon>
        <taxon>Alveolata</taxon>
        <taxon>Apicomplexa</taxon>
        <taxon>Conoidasida</taxon>
        <taxon>Coccidia</taxon>
        <taxon>Eucoccidiorida</taxon>
        <taxon>Eimeriorina</taxon>
        <taxon>Sarcocystidae</taxon>
        <taxon>Cystoisospora</taxon>
    </lineage>
</organism>
<feature type="compositionally biased region" description="Basic and acidic residues" evidence="2">
    <location>
        <begin position="755"/>
        <end position="783"/>
    </location>
</feature>
<feature type="compositionally biased region" description="Basic and acidic residues" evidence="2">
    <location>
        <begin position="950"/>
        <end position="960"/>
    </location>
</feature>
<dbReference type="AlphaFoldDB" id="A0A2C6JTW2"/>
<feature type="compositionally biased region" description="Basic and acidic residues" evidence="2">
    <location>
        <begin position="692"/>
        <end position="701"/>
    </location>
</feature>
<gene>
    <name evidence="3" type="ORF">CSUI_011179</name>
</gene>
<evidence type="ECO:0000256" key="2">
    <source>
        <dbReference type="SAM" id="MobiDB-lite"/>
    </source>
</evidence>
<feature type="region of interest" description="Disordered" evidence="2">
    <location>
        <begin position="833"/>
        <end position="866"/>
    </location>
</feature>
<accession>A0A2C6JTW2</accession>
<feature type="region of interest" description="Disordered" evidence="2">
    <location>
        <begin position="1013"/>
        <end position="1042"/>
    </location>
</feature>
<feature type="region of interest" description="Disordered" evidence="2">
    <location>
        <begin position="755"/>
        <end position="815"/>
    </location>
</feature>
<evidence type="ECO:0000313" key="3">
    <source>
        <dbReference type="EMBL" id="PHJ15010.1"/>
    </source>
</evidence>
<dbReference type="Proteomes" id="UP000221165">
    <property type="component" value="Unassembled WGS sequence"/>
</dbReference>
<feature type="compositionally biased region" description="Low complexity" evidence="2">
    <location>
        <begin position="923"/>
        <end position="933"/>
    </location>
</feature>
<feature type="region of interest" description="Disordered" evidence="2">
    <location>
        <begin position="1107"/>
        <end position="1140"/>
    </location>
</feature>
<name>A0A2C6JTW2_9APIC</name>
<feature type="region of interest" description="Disordered" evidence="2">
    <location>
        <begin position="659"/>
        <end position="710"/>
    </location>
</feature>
<dbReference type="VEuPathDB" id="ToxoDB:CSUI_011179"/>
<evidence type="ECO:0000313" key="4">
    <source>
        <dbReference type="Proteomes" id="UP000221165"/>
    </source>
</evidence>
<keyword evidence="4" id="KW-1185">Reference proteome</keyword>
<feature type="compositionally biased region" description="Basic and acidic residues" evidence="2">
    <location>
        <begin position="315"/>
        <end position="347"/>
    </location>
</feature>
<feature type="region of interest" description="Disordered" evidence="2">
    <location>
        <begin position="163"/>
        <end position="183"/>
    </location>
</feature>
<feature type="compositionally biased region" description="Basic and acidic residues" evidence="2">
    <location>
        <begin position="967"/>
        <end position="984"/>
    </location>
</feature>
<feature type="region of interest" description="Disordered" evidence="2">
    <location>
        <begin position="904"/>
        <end position="988"/>
    </location>
</feature>
<sequence length="1272" mass="140825">MEGIHTDPPVEVLCRSHPTSSGVLPVPVDYQQLCKQEEEARSSLQALETELSSLKIQKHLLEEEFLRHHDLRVHASFLASRAAEAAAGQNFSSRGESWAHARTVQDKNAAIEKELRESIAAMAAAEEELNHAINLTRQTLLELRRTRLLQKVELTAGGLDGGYSVEGRENENQEDKSVEAVSDPELDTDCFEVKHLLTDDVVAIGDKTDSVLTGRENPQEVVVLSDDEDDEAEDISSDIRCLENDLAENEITHTGEGGGEDAKWRISRKGRERAVRCFFPVVDSSGAVQWKLGLVRALLCCDSSGGRPLTGHRARAGDSREKQERRSRSRSRMEGHSWETAETEEHPGSSLDNEVATRDENREDLNVCDGTEVGSHGMMGKAGVTKPYFRVLVTEACPTSQKDVPCRRVLEGTKSHAENFHFFCYKDYCTSSGGSSAPQWSCLSPTVVEALDAASKAGLEVGGNVETVALALYRKGLVGVQQTEVGSAVNGQQNSLCGSEAEAHEKFEPEGKRNDGKGRVVSTPWGSSPFVASATAVEDAAGCPYKCRCRYSHGMWLRACDVCVVNWDSARALQAMLEAASNPTSSRSSWASLNGGREKAGGVAVSPPFVRGKPVWLRENGSSVWLPGRLLQAIRKQRGTAGGQESDKVMGDFLNQMEQAGEGDEMMRKERNPDRDNCRDLCMRSGYGGERTQSDNRDDQKGNNAKSRGHRIWSTYARVAVEDARTEGRKRIVTCRAEQVCPRVVVTANEPKEIEEKRQVPKEHSEQVDGNKDETVKETKCELELSDDVISIASDTEPEEETSGEPDEDTEGDIPWEKLRRLGSMLGVDATELRDTLSTSVRPRWQSKRKTTPSTTPSPSTPGGISCPLSSSAHFGCWMLYTSGMGLRVMQKWGYRPGECLGKRHRLQRQQKTVDADGGGEATTQSSTSPTTVSGGGSCHPTEESSDEEGQMKEERERGEQVFSRDQGVEEEKKERNAQEKDNDQPLPALINPLGIRILPPRLALDFISDPEAWPCSSRKRRRQQTANRPAPPACPLPSPSQEGMWNYAEGALLPSFGGVDGVKTAARKAQVENDGAFNLINNIYAGNRGTEALGLYEGMERNEKERTHRKRRWKNDEGGEVGRCSASRKTHQVSGGGERKDVEVIEDEDWLEEVCGRGERDLAEERRRTAESEHREKLQALRRNKTLGETALRRQLFQVQQQQRSLKKEVDVVSANRQRHVEGESGIGAFASYYGDLQAAKLEQLRRMKEEETVLLNLIEDKAKEKKLKVF</sequence>
<keyword evidence="1" id="KW-0175">Coiled coil</keyword>
<feature type="compositionally biased region" description="Acidic residues" evidence="2">
    <location>
        <begin position="796"/>
        <end position="814"/>
    </location>
</feature>
<dbReference type="RefSeq" id="XP_067916744.1">
    <property type="nucleotide sequence ID" value="XM_068071280.1"/>
</dbReference>